<gene>
    <name evidence="3" type="ORF">CLV71_12724</name>
</gene>
<dbReference type="OrthoDB" id="4559195at2"/>
<dbReference type="SUPFAM" id="SSF51735">
    <property type="entry name" value="NAD(P)-binding Rossmann-fold domains"/>
    <property type="match status" value="1"/>
</dbReference>
<sequence length="321" mass="33728">MPIHSAIPTQTEKDVPRVAVVGGTGSVGRHVCAAFADEGHDVVVIARNPSAESAGHGFVAMDVAACDPADLTAVLAENRISVVVNAAGSWSNDEDELTTAHVRLLVNLVAAVSATPGRPRLVHVGTVHEYGPQPPGTSVTETTVPAPITAFARTKLASSQLVLGAAGRGQVNAVVLRVSNVYGPDPAKGSFLGFLTEKLRDIDPRDPDARLELTIADARRDYVDSRDVARAVLQAARLPVSGQVFNIGSGTAVSMRELVFAMVRAAGLSHSVVREKAAAVRSKGGDWTRVDASIARVALGWRPRHTLAESVRAMVPSREIV</sequence>
<comment type="similarity">
    <text evidence="1">Belongs to the NAD(P)-dependent epimerase/dehydratase family.</text>
</comment>
<dbReference type="EMBL" id="SOCP01000027">
    <property type="protein sequence ID" value="TDV38581.1"/>
    <property type="molecule type" value="Genomic_DNA"/>
</dbReference>
<evidence type="ECO:0000313" key="4">
    <source>
        <dbReference type="Proteomes" id="UP000294927"/>
    </source>
</evidence>
<reference evidence="3 4" key="1">
    <citation type="submission" date="2019-03" db="EMBL/GenBank/DDBJ databases">
        <title>Genomic Encyclopedia of Archaeal and Bacterial Type Strains, Phase II (KMG-II): from individual species to whole genera.</title>
        <authorList>
            <person name="Goeker M."/>
        </authorList>
    </citation>
    <scope>NUCLEOTIDE SEQUENCE [LARGE SCALE GENOMIC DNA]</scope>
    <source>
        <strain evidence="3 4">DSM 45499</strain>
    </source>
</reference>
<keyword evidence="4" id="KW-1185">Reference proteome</keyword>
<protein>
    <submittedName>
        <fullName evidence="3">Nucleoside-diphosphate-sugar epimerase</fullName>
    </submittedName>
</protein>
<evidence type="ECO:0000256" key="1">
    <source>
        <dbReference type="ARBA" id="ARBA00007637"/>
    </source>
</evidence>
<evidence type="ECO:0000313" key="3">
    <source>
        <dbReference type="EMBL" id="TDV38581.1"/>
    </source>
</evidence>
<comment type="caution">
    <text evidence="3">The sequence shown here is derived from an EMBL/GenBank/DDBJ whole genome shotgun (WGS) entry which is preliminary data.</text>
</comment>
<name>A0A4R7UWF6_9PSEU</name>
<dbReference type="Pfam" id="PF01370">
    <property type="entry name" value="Epimerase"/>
    <property type="match status" value="1"/>
</dbReference>
<dbReference type="Gene3D" id="3.40.50.720">
    <property type="entry name" value="NAD(P)-binding Rossmann-like Domain"/>
    <property type="match status" value="1"/>
</dbReference>
<dbReference type="Proteomes" id="UP000294927">
    <property type="component" value="Unassembled WGS sequence"/>
</dbReference>
<dbReference type="InterPro" id="IPR001509">
    <property type="entry name" value="Epimerase_deHydtase"/>
</dbReference>
<feature type="domain" description="NAD-dependent epimerase/dehydratase" evidence="2">
    <location>
        <begin position="18"/>
        <end position="248"/>
    </location>
</feature>
<accession>A0A4R7UWF6</accession>
<proteinExistence type="inferred from homology"/>
<organism evidence="3 4">
    <name type="scientific">Actinophytocola oryzae</name>
    <dbReference type="NCBI Taxonomy" id="502181"/>
    <lineage>
        <taxon>Bacteria</taxon>
        <taxon>Bacillati</taxon>
        <taxon>Actinomycetota</taxon>
        <taxon>Actinomycetes</taxon>
        <taxon>Pseudonocardiales</taxon>
        <taxon>Pseudonocardiaceae</taxon>
    </lineage>
</organism>
<dbReference type="PANTHER" id="PTHR43000">
    <property type="entry name" value="DTDP-D-GLUCOSE 4,6-DEHYDRATASE-RELATED"/>
    <property type="match status" value="1"/>
</dbReference>
<dbReference type="RefSeq" id="WP_133908915.1">
    <property type="nucleotide sequence ID" value="NZ_SOCP01000027.1"/>
</dbReference>
<dbReference type="AlphaFoldDB" id="A0A4R7UWF6"/>
<evidence type="ECO:0000259" key="2">
    <source>
        <dbReference type="Pfam" id="PF01370"/>
    </source>
</evidence>
<dbReference type="InterPro" id="IPR036291">
    <property type="entry name" value="NAD(P)-bd_dom_sf"/>
</dbReference>